<reference evidence="1 2" key="1">
    <citation type="submission" date="2014-04" db="EMBL/GenBank/DDBJ databases">
        <authorList>
            <consortium name="DOE Joint Genome Institute"/>
            <person name="Kuo A."/>
            <person name="Kohler A."/>
            <person name="Jargeat P."/>
            <person name="Nagy L.G."/>
            <person name="Floudas D."/>
            <person name="Copeland A."/>
            <person name="Barry K.W."/>
            <person name="Cichocki N."/>
            <person name="Veneault-Fourrey C."/>
            <person name="LaButti K."/>
            <person name="Lindquist E.A."/>
            <person name="Lipzen A."/>
            <person name="Lundell T."/>
            <person name="Morin E."/>
            <person name="Murat C."/>
            <person name="Sun H."/>
            <person name="Tunlid A."/>
            <person name="Henrissat B."/>
            <person name="Grigoriev I.V."/>
            <person name="Hibbett D.S."/>
            <person name="Martin F."/>
            <person name="Nordberg H.P."/>
            <person name="Cantor M.N."/>
            <person name="Hua S.X."/>
        </authorList>
    </citation>
    <scope>NUCLEOTIDE SEQUENCE [LARGE SCALE GENOMIC DNA]</scope>
    <source>
        <strain evidence="1 2">Ve08.2h10</strain>
    </source>
</reference>
<organism evidence="1 2">
    <name type="scientific">Paxillus rubicundulus Ve08.2h10</name>
    <dbReference type="NCBI Taxonomy" id="930991"/>
    <lineage>
        <taxon>Eukaryota</taxon>
        <taxon>Fungi</taxon>
        <taxon>Dikarya</taxon>
        <taxon>Basidiomycota</taxon>
        <taxon>Agaricomycotina</taxon>
        <taxon>Agaricomycetes</taxon>
        <taxon>Agaricomycetidae</taxon>
        <taxon>Boletales</taxon>
        <taxon>Paxilineae</taxon>
        <taxon>Paxillaceae</taxon>
        <taxon>Paxillus</taxon>
    </lineage>
</organism>
<keyword evidence="2" id="KW-1185">Reference proteome</keyword>
<protein>
    <submittedName>
        <fullName evidence="1">Uncharacterized protein</fullName>
    </submittedName>
</protein>
<dbReference type="InParanoid" id="A0A0D0BWJ5"/>
<accession>A0A0D0BWJ5</accession>
<evidence type="ECO:0000313" key="2">
    <source>
        <dbReference type="Proteomes" id="UP000054538"/>
    </source>
</evidence>
<dbReference type="OrthoDB" id="2641988at2759"/>
<dbReference type="HOGENOM" id="CLU_066041_0_0_1"/>
<dbReference type="EMBL" id="KN827933">
    <property type="protein sequence ID" value="KIK75687.1"/>
    <property type="molecule type" value="Genomic_DNA"/>
</dbReference>
<dbReference type="AlphaFoldDB" id="A0A0D0BWJ5"/>
<name>A0A0D0BWJ5_9AGAM</name>
<proteinExistence type="predicted"/>
<evidence type="ECO:0000313" key="1">
    <source>
        <dbReference type="EMBL" id="KIK75687.1"/>
    </source>
</evidence>
<dbReference type="STRING" id="930991.A0A0D0BWJ5"/>
<gene>
    <name evidence="1" type="ORF">PAXRUDRAFT_18776</name>
</gene>
<reference evidence="2" key="2">
    <citation type="submission" date="2015-01" db="EMBL/GenBank/DDBJ databases">
        <title>Evolutionary Origins and Diversification of the Mycorrhizal Mutualists.</title>
        <authorList>
            <consortium name="DOE Joint Genome Institute"/>
            <consortium name="Mycorrhizal Genomics Consortium"/>
            <person name="Kohler A."/>
            <person name="Kuo A."/>
            <person name="Nagy L.G."/>
            <person name="Floudas D."/>
            <person name="Copeland A."/>
            <person name="Barry K.W."/>
            <person name="Cichocki N."/>
            <person name="Veneault-Fourrey C."/>
            <person name="LaButti K."/>
            <person name="Lindquist E.A."/>
            <person name="Lipzen A."/>
            <person name="Lundell T."/>
            <person name="Morin E."/>
            <person name="Murat C."/>
            <person name="Riley R."/>
            <person name="Ohm R."/>
            <person name="Sun H."/>
            <person name="Tunlid A."/>
            <person name="Henrissat B."/>
            <person name="Grigoriev I.V."/>
            <person name="Hibbett D.S."/>
            <person name="Martin F."/>
        </authorList>
    </citation>
    <scope>NUCLEOTIDE SEQUENCE [LARGE SCALE GENOMIC DNA]</scope>
    <source>
        <strain evidence="2">Ve08.2h10</strain>
    </source>
</reference>
<sequence length="257" mass="28297">MAEFMTHLLFSSPRLRFSESQKRSILSWATALGADGLPSLHSLCKTREWIKALFGDPTEKVTASSGNIFYLNSISKAIAMDYANPLMHFSMQDYAEDGQGQMSQDYFIPKKFFQVKLGGASEAEVLALGHSISKTEVGYSVDPELFIVPVSTFARTYKDIKANGSEFSKGFTAAHAGLMPNPLREKSGGRMVLMVPLIVFMDDVSGNISKQWNKHHVVYMSNASMPRDAREGVLRALCVVLSTCCSVGIDPWGKGIH</sequence>
<dbReference type="Proteomes" id="UP000054538">
    <property type="component" value="Unassembled WGS sequence"/>
</dbReference>